<protein>
    <submittedName>
        <fullName evidence="1">Uncharacterized protein</fullName>
    </submittedName>
</protein>
<organism evidence="1">
    <name type="scientific">Aquifex aeolicus</name>
    <dbReference type="NCBI Taxonomy" id="63363"/>
    <lineage>
        <taxon>Bacteria</taxon>
        <taxon>Pseudomonadati</taxon>
        <taxon>Aquificota</taxon>
        <taxon>Aquificia</taxon>
        <taxon>Aquificales</taxon>
        <taxon>Aquificaceae</taxon>
        <taxon>Aquifex</taxon>
    </lineage>
</organism>
<accession>A0A7C5Q8E7</accession>
<name>A0A7C5Q8E7_AQUAO</name>
<dbReference type="Proteomes" id="UP000885792">
    <property type="component" value="Unassembled WGS sequence"/>
</dbReference>
<dbReference type="EMBL" id="DRNB01000008">
    <property type="protein sequence ID" value="HHJ63339.1"/>
    <property type="molecule type" value="Genomic_DNA"/>
</dbReference>
<gene>
    <name evidence="1" type="ORF">ENJ61_00365</name>
</gene>
<sequence length="141" mass="16487">MLFYEQEILKSMESASLSERESVHRRFLEQECMKAKNKIERLVPDKRKRELLYELVKAERLVHRVLYGNNLSKADESGETLSRIMSLLIENGVDDERLYEVEEIVRGEDPWEGLKKLMVELHNMAREKVFADTGSGGKRLC</sequence>
<dbReference type="AlphaFoldDB" id="A0A7C5Q8E7"/>
<reference evidence="1" key="1">
    <citation type="journal article" date="2020" name="mSystems">
        <title>Genome- and Community-Level Interaction Insights into Carbon Utilization and Element Cycling Functions of Hydrothermarchaeota in Hydrothermal Sediment.</title>
        <authorList>
            <person name="Zhou Z."/>
            <person name="Liu Y."/>
            <person name="Xu W."/>
            <person name="Pan J."/>
            <person name="Luo Z.H."/>
            <person name="Li M."/>
        </authorList>
    </citation>
    <scope>NUCLEOTIDE SEQUENCE [LARGE SCALE GENOMIC DNA]</scope>
    <source>
        <strain evidence="1">HyVt-501</strain>
    </source>
</reference>
<proteinExistence type="predicted"/>
<comment type="caution">
    <text evidence="1">The sequence shown here is derived from an EMBL/GenBank/DDBJ whole genome shotgun (WGS) entry which is preliminary data.</text>
</comment>
<evidence type="ECO:0000313" key="1">
    <source>
        <dbReference type="EMBL" id="HHJ63339.1"/>
    </source>
</evidence>